<organism evidence="11">
    <name type="scientific">freshwater metagenome</name>
    <dbReference type="NCBI Taxonomy" id="449393"/>
    <lineage>
        <taxon>unclassified sequences</taxon>
        <taxon>metagenomes</taxon>
        <taxon>ecological metagenomes</taxon>
    </lineage>
</organism>
<reference evidence="11" key="1">
    <citation type="submission" date="2020-05" db="EMBL/GenBank/DDBJ databases">
        <authorList>
            <person name="Chiriac C."/>
            <person name="Salcher M."/>
            <person name="Ghai R."/>
            <person name="Kavagutti S V."/>
        </authorList>
    </citation>
    <scope>NUCLEOTIDE SEQUENCE</scope>
</reference>
<dbReference type="GO" id="GO:0005737">
    <property type="term" value="C:cytoplasm"/>
    <property type="evidence" value="ECO:0007669"/>
    <property type="project" value="TreeGrafter"/>
</dbReference>
<keyword evidence="6" id="KW-0862">Zinc</keyword>
<evidence type="ECO:0000256" key="1">
    <source>
        <dbReference type="ARBA" id="ARBA00022490"/>
    </source>
</evidence>
<dbReference type="InterPro" id="IPR036410">
    <property type="entry name" value="HSP_DnaJ_Cys-rich_dom_sf"/>
</dbReference>
<dbReference type="EMBL" id="CAEZZM010000014">
    <property type="protein sequence ID" value="CAB4756465.1"/>
    <property type="molecule type" value="Genomic_DNA"/>
</dbReference>
<dbReference type="PRINTS" id="PR00625">
    <property type="entry name" value="JDOMAIN"/>
</dbReference>
<feature type="domain" description="CR-type" evidence="10">
    <location>
        <begin position="137"/>
        <end position="219"/>
    </location>
</feature>
<evidence type="ECO:0000313" key="11">
    <source>
        <dbReference type="EMBL" id="CAB4756465.1"/>
    </source>
</evidence>
<evidence type="ECO:0000259" key="10">
    <source>
        <dbReference type="PROSITE" id="PS51188"/>
    </source>
</evidence>
<dbReference type="Gene3D" id="1.10.287.110">
    <property type="entry name" value="DnaJ domain"/>
    <property type="match status" value="1"/>
</dbReference>
<dbReference type="SUPFAM" id="SSF46565">
    <property type="entry name" value="Chaperone J-domain"/>
    <property type="match status" value="1"/>
</dbReference>
<dbReference type="Gene3D" id="2.10.230.10">
    <property type="entry name" value="Heat shock protein DnaJ, cysteine-rich domain"/>
    <property type="match status" value="1"/>
</dbReference>
<keyword evidence="8" id="KW-0143">Chaperone</keyword>
<dbReference type="PANTHER" id="PTHR43096">
    <property type="entry name" value="DNAJ HOMOLOG 1, MITOCHONDRIAL-RELATED"/>
    <property type="match status" value="1"/>
</dbReference>
<dbReference type="GO" id="GO:0042026">
    <property type="term" value="P:protein refolding"/>
    <property type="evidence" value="ECO:0007669"/>
    <property type="project" value="TreeGrafter"/>
</dbReference>
<gene>
    <name evidence="11" type="ORF">UFOPK2872_00242</name>
</gene>
<dbReference type="PANTHER" id="PTHR43096:SF48">
    <property type="entry name" value="CHAPERONE PROTEIN DNAJ"/>
    <property type="match status" value="1"/>
</dbReference>
<dbReference type="GO" id="GO:0005524">
    <property type="term" value="F:ATP binding"/>
    <property type="evidence" value="ECO:0007669"/>
    <property type="project" value="InterPro"/>
</dbReference>
<dbReference type="GO" id="GO:0008270">
    <property type="term" value="F:zinc ion binding"/>
    <property type="evidence" value="ECO:0007669"/>
    <property type="project" value="UniProtKB-KW"/>
</dbReference>
<dbReference type="Pfam" id="PF00226">
    <property type="entry name" value="DnaJ"/>
    <property type="match status" value="1"/>
</dbReference>
<dbReference type="InterPro" id="IPR008971">
    <property type="entry name" value="HSP40/DnaJ_pept-bd"/>
</dbReference>
<dbReference type="SMART" id="SM00271">
    <property type="entry name" value="DnaJ"/>
    <property type="match status" value="1"/>
</dbReference>
<dbReference type="InterPro" id="IPR036869">
    <property type="entry name" value="J_dom_sf"/>
</dbReference>
<dbReference type="NCBIfam" id="TIGR02349">
    <property type="entry name" value="DnaJ_bact"/>
    <property type="match status" value="1"/>
</dbReference>
<dbReference type="Pfam" id="PF00684">
    <property type="entry name" value="DnaJ_CXXCXGXG"/>
    <property type="match status" value="1"/>
</dbReference>
<keyword evidence="4" id="KW-0677">Repeat</keyword>
<evidence type="ECO:0000256" key="3">
    <source>
        <dbReference type="ARBA" id="ARBA00022723"/>
    </source>
</evidence>
<evidence type="ECO:0000256" key="5">
    <source>
        <dbReference type="ARBA" id="ARBA00022771"/>
    </source>
</evidence>
<dbReference type="InterPro" id="IPR002939">
    <property type="entry name" value="DnaJ_C"/>
</dbReference>
<dbReference type="FunFam" id="2.60.260.20:FF:000005">
    <property type="entry name" value="Chaperone protein dnaJ 1, mitochondrial"/>
    <property type="match status" value="1"/>
</dbReference>
<dbReference type="Gene3D" id="2.60.260.20">
    <property type="entry name" value="Urease metallochaperone UreE, N-terminal domain"/>
    <property type="match status" value="2"/>
</dbReference>
<dbReference type="InterPro" id="IPR012724">
    <property type="entry name" value="DnaJ"/>
</dbReference>
<dbReference type="GO" id="GO:0051082">
    <property type="term" value="F:unfolded protein binding"/>
    <property type="evidence" value="ECO:0007669"/>
    <property type="project" value="InterPro"/>
</dbReference>
<accession>A0A6J6UAU3</accession>
<proteinExistence type="inferred from homology"/>
<feature type="domain" description="J" evidence="9">
    <location>
        <begin position="4"/>
        <end position="69"/>
    </location>
</feature>
<dbReference type="SUPFAM" id="SSF49493">
    <property type="entry name" value="HSP40/DnaJ peptide-binding domain"/>
    <property type="match status" value="2"/>
</dbReference>
<evidence type="ECO:0000256" key="2">
    <source>
        <dbReference type="ARBA" id="ARBA00022705"/>
    </source>
</evidence>
<sequence length="382" mass="39911">MAEDFYALLGVARSANADELKKAYRKRARELHPDANPGNAEAEAKFKEVSRAYEVLSDPEKKARYDQFGEAGIGGGGGAGGDPFGGGAGGFGDIFEAFFGGGGSPFGGGGQRGPSGPPRGQDVEAVADISFVDAVFGCNNEVKVRTAVRCEDCSGSGAEKGTSATTCTECNGAGQVRRVRQSMLGQMVTMAACGRCSGMGQIIASPCNSCRGEGRKVKEVAYTVDVPAGIDSGQTLRLTGKGAVGVRGGGAGDLYVHVRVADHETFRREDDDLVTDVVISIAQAALGTQLTLGTLDGDEELVIPAGTQHGREFVLKGRGVTRLTNGGRSRGRGDLRAYVAVEVPTKLSKEESELLHQYAKKRGEHVAEEGSKLKSKIKSAFL</sequence>
<dbReference type="PROSITE" id="PS51188">
    <property type="entry name" value="ZF_CR"/>
    <property type="match status" value="1"/>
</dbReference>
<dbReference type="PROSITE" id="PS00636">
    <property type="entry name" value="DNAJ_1"/>
    <property type="match status" value="1"/>
</dbReference>
<evidence type="ECO:0000256" key="6">
    <source>
        <dbReference type="ARBA" id="ARBA00022833"/>
    </source>
</evidence>
<evidence type="ECO:0000259" key="9">
    <source>
        <dbReference type="PROSITE" id="PS50076"/>
    </source>
</evidence>
<keyword evidence="1" id="KW-0963">Cytoplasm</keyword>
<evidence type="ECO:0000256" key="8">
    <source>
        <dbReference type="ARBA" id="ARBA00023186"/>
    </source>
</evidence>
<dbReference type="NCBIfam" id="NF008035">
    <property type="entry name" value="PRK10767.1"/>
    <property type="match status" value="1"/>
</dbReference>
<dbReference type="GO" id="GO:0031072">
    <property type="term" value="F:heat shock protein binding"/>
    <property type="evidence" value="ECO:0007669"/>
    <property type="project" value="InterPro"/>
</dbReference>
<keyword evidence="2" id="KW-0235">DNA replication</keyword>
<dbReference type="GO" id="GO:0006260">
    <property type="term" value="P:DNA replication"/>
    <property type="evidence" value="ECO:0007669"/>
    <property type="project" value="UniProtKB-KW"/>
</dbReference>
<evidence type="ECO:0000256" key="4">
    <source>
        <dbReference type="ARBA" id="ARBA00022737"/>
    </source>
</evidence>
<dbReference type="SUPFAM" id="SSF57938">
    <property type="entry name" value="DnaJ/Hsp40 cysteine-rich domain"/>
    <property type="match status" value="1"/>
</dbReference>
<dbReference type="GO" id="GO:0009408">
    <property type="term" value="P:response to heat"/>
    <property type="evidence" value="ECO:0007669"/>
    <property type="project" value="InterPro"/>
</dbReference>
<dbReference type="InterPro" id="IPR018253">
    <property type="entry name" value="DnaJ_domain_CS"/>
</dbReference>
<protein>
    <submittedName>
        <fullName evidence="11">Unannotated protein</fullName>
    </submittedName>
</protein>
<keyword evidence="7" id="KW-0346">Stress response</keyword>
<dbReference type="HAMAP" id="MF_01152">
    <property type="entry name" value="DnaJ"/>
    <property type="match status" value="1"/>
</dbReference>
<dbReference type="InterPro" id="IPR001623">
    <property type="entry name" value="DnaJ_domain"/>
</dbReference>
<keyword evidence="3" id="KW-0479">Metal-binding</keyword>
<dbReference type="CDD" id="cd10747">
    <property type="entry name" value="DnaJ_C"/>
    <property type="match status" value="1"/>
</dbReference>
<keyword evidence="5" id="KW-0863">Zinc-finger</keyword>
<dbReference type="InterPro" id="IPR001305">
    <property type="entry name" value="HSP_DnaJ_Cys-rich_dom"/>
</dbReference>
<dbReference type="AlphaFoldDB" id="A0A6J6UAU3"/>
<dbReference type="Pfam" id="PF01556">
    <property type="entry name" value="DnaJ_C"/>
    <property type="match status" value="1"/>
</dbReference>
<dbReference type="CDD" id="cd06257">
    <property type="entry name" value="DnaJ"/>
    <property type="match status" value="1"/>
</dbReference>
<dbReference type="FunFam" id="2.10.230.10:FF:000002">
    <property type="entry name" value="Molecular chaperone DnaJ"/>
    <property type="match status" value="1"/>
</dbReference>
<dbReference type="PROSITE" id="PS50076">
    <property type="entry name" value="DNAJ_2"/>
    <property type="match status" value="1"/>
</dbReference>
<evidence type="ECO:0000256" key="7">
    <source>
        <dbReference type="ARBA" id="ARBA00023016"/>
    </source>
</evidence>
<name>A0A6J6UAU3_9ZZZZ</name>